<keyword evidence="1" id="KW-0732">Signal</keyword>
<evidence type="ECO:0000256" key="1">
    <source>
        <dbReference type="SAM" id="SignalP"/>
    </source>
</evidence>
<evidence type="ECO:0000313" key="2">
    <source>
        <dbReference type="EnsemblMetazoa" id="XP_016978722.1"/>
    </source>
</evidence>
<accession>A0A6P4EKI3</accession>
<dbReference type="SMART" id="SM00675">
    <property type="entry name" value="DM11"/>
    <property type="match status" value="1"/>
</dbReference>
<reference evidence="4" key="2">
    <citation type="submission" date="2025-04" db="UniProtKB">
        <authorList>
            <consortium name="RefSeq"/>
        </authorList>
    </citation>
    <scope>IDENTIFICATION</scope>
</reference>
<dbReference type="AlphaFoldDB" id="A0A6P4EKI3"/>
<evidence type="ECO:0000313" key="3">
    <source>
        <dbReference type="Proteomes" id="UP001652680"/>
    </source>
</evidence>
<gene>
    <name evidence="4" type="primary">LOC108044275</name>
    <name evidence="2" type="synonym">108044275</name>
</gene>
<dbReference type="RefSeq" id="XP_016978722.1">
    <property type="nucleotide sequence ID" value="XM_017123233.1"/>
</dbReference>
<reference evidence="3" key="1">
    <citation type="journal article" date="2021" name="Elife">
        <title>Highly contiguous assemblies of 101 drosophilid genomes.</title>
        <authorList>
            <person name="Kim B.Y."/>
            <person name="Wang J.R."/>
            <person name="Miller D.E."/>
            <person name="Barmina O."/>
            <person name="Delaney E."/>
            <person name="Thompson A."/>
            <person name="Comeault A.A."/>
            <person name="Peede D."/>
            <person name="D'Agostino E.R."/>
            <person name="Pelaez J."/>
            <person name="Aguilar J.M."/>
            <person name="Haji D."/>
            <person name="Matsunaga T."/>
            <person name="Armstrong E.E."/>
            <person name="Zych M."/>
            <person name="Ogawa Y."/>
            <person name="Stamenkovic-Radak M."/>
            <person name="Jelic M."/>
            <person name="Veselinovic M.S."/>
            <person name="Tanaskovic M."/>
            <person name="Eric P."/>
            <person name="Gao J.J."/>
            <person name="Katoh T.K."/>
            <person name="Toda M.J."/>
            <person name="Watabe H."/>
            <person name="Watada M."/>
            <person name="Davis J.S."/>
            <person name="Moyle L.C."/>
            <person name="Manoli G."/>
            <person name="Bertolini E."/>
            <person name="Kostal V."/>
            <person name="Hawley R.S."/>
            <person name="Takahashi A."/>
            <person name="Jones C.D."/>
            <person name="Price D.K."/>
            <person name="Whiteman N."/>
            <person name="Kopp A."/>
            <person name="Matute D.R."/>
            <person name="Petrov D.A."/>
        </authorList>
    </citation>
    <scope>NUCLEOTIDE SEQUENCE [LARGE SCALE GENOMIC DNA]</scope>
</reference>
<dbReference type="OrthoDB" id="7975395at2759"/>
<reference evidence="2" key="3">
    <citation type="submission" date="2025-05" db="UniProtKB">
        <authorList>
            <consortium name="EnsemblMetazoa"/>
        </authorList>
    </citation>
    <scope>IDENTIFICATION</scope>
</reference>
<dbReference type="InterPro" id="IPR006601">
    <property type="entry name" value="Uncharacterised_DM11_DROME"/>
</dbReference>
<protein>
    <submittedName>
        <fullName evidence="4">Uncharacterized protein LOC108044275</fullName>
    </submittedName>
</protein>
<evidence type="ECO:0000313" key="4">
    <source>
        <dbReference type="RefSeq" id="XP_016978722.1"/>
    </source>
</evidence>
<feature type="signal peptide" evidence="1">
    <location>
        <begin position="1"/>
        <end position="17"/>
    </location>
</feature>
<dbReference type="GeneID" id="108044275"/>
<name>A0A6P4EKI3_DRORH</name>
<sequence length="197" mass="22778">MMKTLMLLFLGVTSSWAADYEFLLEDPDILSPCTDGPPGAIDAREAVDFEHIVINAEADILHVSGNATVNWNVHPTDRITAKLELLHFNRGSWEPTVFTMNAKDFCSIMYDKNQYWYKYWTTYIINRDEVEEKCIKGPGVVLVHEPFDVRLKFMNLYGPTLRGRYKMVITFHALDDFNVPRPKPICVEIRGEFLKLK</sequence>
<dbReference type="EnsemblMetazoa" id="XM_017123233.1">
    <property type="protein sequence ID" value="XP_016978722.1"/>
    <property type="gene ID" value="LOC108044275"/>
</dbReference>
<proteinExistence type="predicted"/>
<keyword evidence="3" id="KW-1185">Reference proteome</keyword>
<organism evidence="4">
    <name type="scientific">Drosophila rhopaloa</name>
    <name type="common">Fruit fly</name>
    <dbReference type="NCBI Taxonomy" id="1041015"/>
    <lineage>
        <taxon>Eukaryota</taxon>
        <taxon>Metazoa</taxon>
        <taxon>Ecdysozoa</taxon>
        <taxon>Arthropoda</taxon>
        <taxon>Hexapoda</taxon>
        <taxon>Insecta</taxon>
        <taxon>Pterygota</taxon>
        <taxon>Neoptera</taxon>
        <taxon>Endopterygota</taxon>
        <taxon>Diptera</taxon>
        <taxon>Brachycera</taxon>
        <taxon>Muscomorpha</taxon>
        <taxon>Ephydroidea</taxon>
        <taxon>Drosophilidae</taxon>
        <taxon>Drosophila</taxon>
        <taxon>Sophophora</taxon>
    </lineage>
</organism>
<dbReference type="Proteomes" id="UP001652680">
    <property type="component" value="Unassembled WGS sequence"/>
</dbReference>
<feature type="chain" id="PRO_5028444464" evidence="1">
    <location>
        <begin position="18"/>
        <end position="197"/>
    </location>
</feature>